<dbReference type="SUPFAM" id="SSF53800">
    <property type="entry name" value="Chelatase"/>
    <property type="match status" value="1"/>
</dbReference>
<accession>A0A5C5WX14</accession>
<name>A0A5C5WX14_9PLAN</name>
<dbReference type="Gene3D" id="3.40.50.1400">
    <property type="match status" value="1"/>
</dbReference>
<keyword evidence="4" id="KW-1185">Reference proteome</keyword>
<dbReference type="Proteomes" id="UP000317243">
    <property type="component" value="Unassembled WGS sequence"/>
</dbReference>
<protein>
    <submittedName>
        <fullName evidence="3">Sirohydrochlorin cobaltochelatase</fullName>
        <ecNumber evidence="3">4.99.1.3</ecNumber>
    </submittedName>
</protein>
<gene>
    <name evidence="3" type="primary">cbiX</name>
    <name evidence="3" type="ORF">KOR42_28840</name>
</gene>
<keyword evidence="2 3" id="KW-0456">Lyase</keyword>
<organism evidence="3 4">
    <name type="scientific">Thalassoglobus neptunius</name>
    <dbReference type="NCBI Taxonomy" id="1938619"/>
    <lineage>
        <taxon>Bacteria</taxon>
        <taxon>Pseudomonadati</taxon>
        <taxon>Planctomycetota</taxon>
        <taxon>Planctomycetia</taxon>
        <taxon>Planctomycetales</taxon>
        <taxon>Planctomycetaceae</taxon>
        <taxon>Thalassoglobus</taxon>
    </lineage>
</organism>
<reference evidence="3 4" key="1">
    <citation type="submission" date="2019-02" db="EMBL/GenBank/DDBJ databases">
        <title>Deep-cultivation of Planctomycetes and their phenomic and genomic characterization uncovers novel biology.</title>
        <authorList>
            <person name="Wiegand S."/>
            <person name="Jogler M."/>
            <person name="Boedeker C."/>
            <person name="Pinto D."/>
            <person name="Vollmers J."/>
            <person name="Rivas-Marin E."/>
            <person name="Kohn T."/>
            <person name="Peeters S.H."/>
            <person name="Heuer A."/>
            <person name="Rast P."/>
            <person name="Oberbeckmann S."/>
            <person name="Bunk B."/>
            <person name="Jeske O."/>
            <person name="Meyerdierks A."/>
            <person name="Storesund J.E."/>
            <person name="Kallscheuer N."/>
            <person name="Luecker S."/>
            <person name="Lage O.M."/>
            <person name="Pohl T."/>
            <person name="Merkel B.J."/>
            <person name="Hornburger P."/>
            <person name="Mueller R.-W."/>
            <person name="Bruemmer F."/>
            <person name="Labrenz M."/>
            <person name="Spormann A.M."/>
            <person name="Op Den Camp H."/>
            <person name="Overmann J."/>
            <person name="Amann R."/>
            <person name="Jetten M.S.M."/>
            <person name="Mascher T."/>
            <person name="Medema M.H."/>
            <person name="Devos D.P."/>
            <person name="Kaster A.-K."/>
            <person name="Ovreas L."/>
            <person name="Rohde M."/>
            <person name="Galperin M.Y."/>
            <person name="Jogler C."/>
        </authorList>
    </citation>
    <scope>NUCLEOTIDE SEQUENCE [LARGE SCALE GENOMIC DNA]</scope>
    <source>
        <strain evidence="3 4">KOR42</strain>
    </source>
</reference>
<dbReference type="InterPro" id="IPR050963">
    <property type="entry name" value="Sirohydro_Cobaltochel/CbiX"/>
</dbReference>
<dbReference type="Pfam" id="PF01903">
    <property type="entry name" value="CbiX"/>
    <property type="match status" value="1"/>
</dbReference>
<evidence type="ECO:0000256" key="2">
    <source>
        <dbReference type="ARBA" id="ARBA00023239"/>
    </source>
</evidence>
<dbReference type="InterPro" id="IPR002762">
    <property type="entry name" value="CbiX-like"/>
</dbReference>
<dbReference type="PANTHER" id="PTHR33542">
    <property type="entry name" value="SIROHYDROCHLORIN FERROCHELATASE, CHLOROPLASTIC"/>
    <property type="match status" value="1"/>
</dbReference>
<dbReference type="PANTHER" id="PTHR33542:SF3">
    <property type="entry name" value="SIROHYDROCHLORIN FERROCHELATASE, CHLOROPLASTIC"/>
    <property type="match status" value="1"/>
</dbReference>
<evidence type="ECO:0000256" key="1">
    <source>
        <dbReference type="ARBA" id="ARBA00022723"/>
    </source>
</evidence>
<dbReference type="GO" id="GO:0046872">
    <property type="term" value="F:metal ion binding"/>
    <property type="evidence" value="ECO:0007669"/>
    <property type="project" value="UniProtKB-KW"/>
</dbReference>
<dbReference type="OrthoDB" id="9797895at2"/>
<evidence type="ECO:0000313" key="3">
    <source>
        <dbReference type="EMBL" id="TWT55257.1"/>
    </source>
</evidence>
<dbReference type="AlphaFoldDB" id="A0A5C5WX14"/>
<dbReference type="GO" id="GO:0016852">
    <property type="term" value="F:sirohydrochlorin cobaltochelatase activity"/>
    <property type="evidence" value="ECO:0007669"/>
    <property type="project" value="UniProtKB-EC"/>
</dbReference>
<comment type="caution">
    <text evidence="3">The sequence shown here is derived from an EMBL/GenBank/DDBJ whole genome shotgun (WGS) entry which is preliminary data.</text>
</comment>
<sequence length="131" mass="14769">MTSAILLVAHGSRRPEANADLYKLAELFKTEKPESHVEIGFLELTEPTIPQGLSKCAEHGATSIAILPYFLSQGTHVAEDLIRFRDQFQEQFPQVECYVCPPIGLHSKLVELMLHRLDEGTRSHQQQQKTS</sequence>
<proteinExistence type="predicted"/>
<dbReference type="CDD" id="cd03414">
    <property type="entry name" value="CbiX_SirB_C"/>
    <property type="match status" value="1"/>
</dbReference>
<dbReference type="EC" id="4.99.1.3" evidence="3"/>
<dbReference type="EMBL" id="SIHI01000005">
    <property type="protein sequence ID" value="TWT55257.1"/>
    <property type="molecule type" value="Genomic_DNA"/>
</dbReference>
<evidence type="ECO:0000313" key="4">
    <source>
        <dbReference type="Proteomes" id="UP000317243"/>
    </source>
</evidence>
<dbReference type="RefSeq" id="WP_146510395.1">
    <property type="nucleotide sequence ID" value="NZ_SIHI01000005.1"/>
</dbReference>
<keyword evidence="1" id="KW-0479">Metal-binding</keyword>